<reference evidence="7 8" key="1">
    <citation type="submission" date="2020-08" db="EMBL/GenBank/DDBJ databases">
        <title>Genomic Encyclopedia of Type Strains, Phase IV (KMG-IV): sequencing the most valuable type-strain genomes for metagenomic binning, comparative biology and taxonomic classification.</title>
        <authorList>
            <person name="Goeker M."/>
        </authorList>
    </citation>
    <scope>NUCLEOTIDE SEQUENCE [LARGE SCALE GENOMIC DNA]</scope>
    <source>
        <strain evidence="7 8">DSM 12252</strain>
    </source>
</reference>
<dbReference type="Proteomes" id="UP000590740">
    <property type="component" value="Unassembled WGS sequence"/>
</dbReference>
<keyword evidence="8" id="KW-1185">Reference proteome</keyword>
<dbReference type="Gene3D" id="3.90.180.10">
    <property type="entry name" value="Medium-chain alcohol dehydrogenases, catalytic domain"/>
    <property type="match status" value="1"/>
</dbReference>
<dbReference type="GO" id="GO:0008106">
    <property type="term" value="F:alcohol dehydrogenase (NADP+) activity"/>
    <property type="evidence" value="ECO:0007669"/>
    <property type="project" value="UniProtKB-ARBA"/>
</dbReference>
<dbReference type="FunFam" id="3.40.50.720:FF:000022">
    <property type="entry name" value="Cinnamyl alcohol dehydrogenase"/>
    <property type="match status" value="1"/>
</dbReference>
<dbReference type="Pfam" id="PF08240">
    <property type="entry name" value="ADH_N"/>
    <property type="match status" value="1"/>
</dbReference>
<keyword evidence="2 5" id="KW-0479">Metal-binding</keyword>
<proteinExistence type="inferred from homology"/>
<dbReference type="InterPro" id="IPR020843">
    <property type="entry name" value="ER"/>
</dbReference>
<dbReference type="AlphaFoldDB" id="A0A7W7Y9L7"/>
<comment type="cofactor">
    <cofactor evidence="1 5">
        <name>Zn(2+)</name>
        <dbReference type="ChEBI" id="CHEBI:29105"/>
    </cofactor>
</comment>
<protein>
    <submittedName>
        <fullName evidence="7">Putative zinc-type alcohol dehydrogenase-like protein</fullName>
        <ecNumber evidence="7">1.-.-.-</ecNumber>
    </submittedName>
</protein>
<feature type="domain" description="Enoyl reductase (ER)" evidence="6">
    <location>
        <begin position="14"/>
        <end position="338"/>
    </location>
</feature>
<dbReference type="GO" id="GO:0008270">
    <property type="term" value="F:zinc ion binding"/>
    <property type="evidence" value="ECO:0007669"/>
    <property type="project" value="InterPro"/>
</dbReference>
<evidence type="ECO:0000259" key="6">
    <source>
        <dbReference type="SMART" id="SM00829"/>
    </source>
</evidence>
<evidence type="ECO:0000256" key="5">
    <source>
        <dbReference type="RuleBase" id="RU361277"/>
    </source>
</evidence>
<dbReference type="SMART" id="SM00829">
    <property type="entry name" value="PKS_ER"/>
    <property type="match status" value="1"/>
</dbReference>
<dbReference type="SUPFAM" id="SSF50129">
    <property type="entry name" value="GroES-like"/>
    <property type="match status" value="1"/>
</dbReference>
<dbReference type="InterPro" id="IPR047109">
    <property type="entry name" value="CAD-like"/>
</dbReference>
<dbReference type="EMBL" id="JACHIG010000003">
    <property type="protein sequence ID" value="MBB5032131.1"/>
    <property type="molecule type" value="Genomic_DNA"/>
</dbReference>
<evidence type="ECO:0000256" key="3">
    <source>
        <dbReference type="ARBA" id="ARBA00022833"/>
    </source>
</evidence>
<dbReference type="SUPFAM" id="SSF51735">
    <property type="entry name" value="NAD(P)-binding Rossmann-fold domains"/>
    <property type="match status" value="1"/>
</dbReference>
<dbReference type="Gene3D" id="3.40.50.720">
    <property type="entry name" value="NAD(P)-binding Rossmann-like Domain"/>
    <property type="match status" value="1"/>
</dbReference>
<dbReference type="InterPro" id="IPR013149">
    <property type="entry name" value="ADH-like_C"/>
</dbReference>
<accession>A0A7W7Y9L7</accession>
<dbReference type="RefSeq" id="WP_184339071.1">
    <property type="nucleotide sequence ID" value="NZ_JACHIG010000003.1"/>
</dbReference>
<keyword evidence="3 5" id="KW-0862">Zinc</keyword>
<comment type="caution">
    <text evidence="7">The sequence shown here is derived from an EMBL/GenBank/DDBJ whole genome shotgun (WGS) entry which is preliminary data.</text>
</comment>
<dbReference type="CDD" id="cd05283">
    <property type="entry name" value="CAD1"/>
    <property type="match status" value="1"/>
</dbReference>
<name>A0A7W7Y9L7_9BACT</name>
<evidence type="ECO:0000256" key="4">
    <source>
        <dbReference type="ARBA" id="ARBA00023002"/>
    </source>
</evidence>
<dbReference type="EC" id="1.-.-.-" evidence="7"/>
<evidence type="ECO:0000256" key="2">
    <source>
        <dbReference type="ARBA" id="ARBA00022723"/>
    </source>
</evidence>
<comment type="similarity">
    <text evidence="5">Belongs to the zinc-containing alcohol dehydrogenase family.</text>
</comment>
<sequence length="352" mass="37548">MPTAKAYAASSPTSALSHLSIPRRDPTDRDVEIDILYCGVCHSDLHQARNEWSAMPTVYPCVPGHEIVGRITQVGSAVKKHKVGDIVGVGCLVGSDQSCPQCAANLEQFCPHATFTYNSPDKHGTAPVTYGGYSSSIVVDEHFALTVPANLSLPGVAPLLCAGITTYSPMRRWGDLKGKKVGVVGLGGLGHMGVKFAHAFGAHTVVISTSPKKKDAALALGADEVIISSDANEMQRHAFSFDFILDTVSADHDINSYLNLLKIDGTLTLVGAPDKPLPVSAFGLLFGRKRLAGSLIGGIAETQEMLDFCGTHGITSDVEIIPIQKINEAYDRLLKSDVKYRFSIDMASLKAE</sequence>
<organism evidence="7 8">
    <name type="scientific">Prosthecobacter vanneervenii</name>
    <dbReference type="NCBI Taxonomy" id="48466"/>
    <lineage>
        <taxon>Bacteria</taxon>
        <taxon>Pseudomonadati</taxon>
        <taxon>Verrucomicrobiota</taxon>
        <taxon>Verrucomicrobiia</taxon>
        <taxon>Verrucomicrobiales</taxon>
        <taxon>Verrucomicrobiaceae</taxon>
        <taxon>Prosthecobacter</taxon>
    </lineage>
</organism>
<gene>
    <name evidence="7" type="ORF">HNQ65_001708</name>
</gene>
<dbReference type="PROSITE" id="PS00059">
    <property type="entry name" value="ADH_ZINC"/>
    <property type="match status" value="1"/>
</dbReference>
<dbReference type="PANTHER" id="PTHR42683">
    <property type="entry name" value="ALDEHYDE REDUCTASE"/>
    <property type="match status" value="1"/>
</dbReference>
<keyword evidence="4 7" id="KW-0560">Oxidoreductase</keyword>
<dbReference type="InterPro" id="IPR011032">
    <property type="entry name" value="GroES-like_sf"/>
</dbReference>
<evidence type="ECO:0000313" key="8">
    <source>
        <dbReference type="Proteomes" id="UP000590740"/>
    </source>
</evidence>
<evidence type="ECO:0000256" key="1">
    <source>
        <dbReference type="ARBA" id="ARBA00001947"/>
    </source>
</evidence>
<dbReference type="InterPro" id="IPR036291">
    <property type="entry name" value="NAD(P)-bd_dom_sf"/>
</dbReference>
<dbReference type="InterPro" id="IPR002328">
    <property type="entry name" value="ADH_Zn_CS"/>
</dbReference>
<dbReference type="InterPro" id="IPR013154">
    <property type="entry name" value="ADH-like_N"/>
</dbReference>
<evidence type="ECO:0000313" key="7">
    <source>
        <dbReference type="EMBL" id="MBB5032131.1"/>
    </source>
</evidence>
<dbReference type="Pfam" id="PF00107">
    <property type="entry name" value="ADH_zinc_N"/>
    <property type="match status" value="1"/>
</dbReference>